<dbReference type="PRINTS" id="PR00778">
    <property type="entry name" value="HTHARSR"/>
</dbReference>
<keyword evidence="2" id="KW-0238">DNA-binding</keyword>
<feature type="domain" description="HTH arsR-type" evidence="4">
    <location>
        <begin position="1"/>
        <end position="57"/>
    </location>
</feature>
<reference evidence="5 7" key="1">
    <citation type="submission" date="2024-04" db="EMBL/GenBank/DDBJ databases">
        <title>Human intestinal bacterial collection.</title>
        <authorList>
            <person name="Pauvert C."/>
            <person name="Hitch T.C.A."/>
            <person name="Clavel T."/>
        </authorList>
    </citation>
    <scope>NUCLEOTIDE SEQUENCE [LARGE SCALE GENOMIC DNA]</scope>
    <source>
        <strain evidence="5 7">CLA-AA-H161</strain>
    </source>
</reference>
<sequence length="57" mass="6269">MGIQDTLKALADPIRREILNLLKNGRLSAGEICEHFSVTGASISRHLAILKEADLIR</sequence>
<dbReference type="InterPro" id="IPR036390">
    <property type="entry name" value="WH_DNA-bd_sf"/>
</dbReference>
<dbReference type="PANTHER" id="PTHR33154">
    <property type="entry name" value="TRANSCRIPTIONAL REGULATOR, ARSR FAMILY"/>
    <property type="match status" value="1"/>
</dbReference>
<evidence type="ECO:0000259" key="4">
    <source>
        <dbReference type="PROSITE" id="PS50987"/>
    </source>
</evidence>
<dbReference type="Proteomes" id="UP001470752">
    <property type="component" value="Unassembled WGS sequence"/>
</dbReference>
<evidence type="ECO:0000313" key="7">
    <source>
        <dbReference type="Proteomes" id="UP001470752"/>
    </source>
</evidence>
<dbReference type="EMBL" id="JBBNFW010000174">
    <property type="protein sequence ID" value="MEQ2413599.1"/>
    <property type="molecule type" value="Genomic_DNA"/>
</dbReference>
<evidence type="ECO:0000313" key="6">
    <source>
        <dbReference type="EMBL" id="MEQ2414607.1"/>
    </source>
</evidence>
<keyword evidence="1" id="KW-0805">Transcription regulation</keyword>
<name>A0ABV1CMF9_9FIRM</name>
<protein>
    <submittedName>
        <fullName evidence="5">Metalloregulator ArsR/SmtB family transcription factor</fullName>
    </submittedName>
</protein>
<organism evidence="5 7">
    <name type="scientific">Blautia acetigignens</name>
    <dbReference type="NCBI Taxonomy" id="2981783"/>
    <lineage>
        <taxon>Bacteria</taxon>
        <taxon>Bacillati</taxon>
        <taxon>Bacillota</taxon>
        <taxon>Clostridia</taxon>
        <taxon>Lachnospirales</taxon>
        <taxon>Lachnospiraceae</taxon>
        <taxon>Blautia</taxon>
    </lineage>
</organism>
<evidence type="ECO:0000256" key="2">
    <source>
        <dbReference type="ARBA" id="ARBA00023125"/>
    </source>
</evidence>
<dbReference type="Gene3D" id="1.10.10.10">
    <property type="entry name" value="Winged helix-like DNA-binding domain superfamily/Winged helix DNA-binding domain"/>
    <property type="match status" value="1"/>
</dbReference>
<dbReference type="InterPro" id="IPR001845">
    <property type="entry name" value="HTH_ArsR_DNA-bd_dom"/>
</dbReference>
<gene>
    <name evidence="5" type="ORF">AAAX94_11300</name>
    <name evidence="6" type="ORF">AAAX94_16495</name>
</gene>
<evidence type="ECO:0000256" key="1">
    <source>
        <dbReference type="ARBA" id="ARBA00023015"/>
    </source>
</evidence>
<dbReference type="EMBL" id="JBBNFW010000197">
    <property type="protein sequence ID" value="MEQ2414607.1"/>
    <property type="molecule type" value="Genomic_DNA"/>
</dbReference>
<dbReference type="InterPro" id="IPR011991">
    <property type="entry name" value="ArsR-like_HTH"/>
</dbReference>
<dbReference type="CDD" id="cd00090">
    <property type="entry name" value="HTH_ARSR"/>
    <property type="match status" value="1"/>
</dbReference>
<dbReference type="InterPro" id="IPR051081">
    <property type="entry name" value="HTH_MetalResp_TranReg"/>
</dbReference>
<keyword evidence="7" id="KW-1185">Reference proteome</keyword>
<dbReference type="RefSeq" id="WP_349083968.1">
    <property type="nucleotide sequence ID" value="NZ_JBBNFW010000174.1"/>
</dbReference>
<accession>A0ABV1CMF9</accession>
<dbReference type="PANTHER" id="PTHR33154:SF33">
    <property type="entry name" value="TRANSCRIPTIONAL REPRESSOR SDPR"/>
    <property type="match status" value="1"/>
</dbReference>
<keyword evidence="3" id="KW-0804">Transcription</keyword>
<evidence type="ECO:0000256" key="3">
    <source>
        <dbReference type="ARBA" id="ARBA00023163"/>
    </source>
</evidence>
<comment type="caution">
    <text evidence="5">The sequence shown here is derived from an EMBL/GenBank/DDBJ whole genome shotgun (WGS) entry which is preliminary data.</text>
</comment>
<evidence type="ECO:0000313" key="5">
    <source>
        <dbReference type="EMBL" id="MEQ2413599.1"/>
    </source>
</evidence>
<dbReference type="InterPro" id="IPR036388">
    <property type="entry name" value="WH-like_DNA-bd_sf"/>
</dbReference>
<dbReference type="PROSITE" id="PS50987">
    <property type="entry name" value="HTH_ARSR_2"/>
    <property type="match status" value="1"/>
</dbReference>
<dbReference type="NCBIfam" id="NF033788">
    <property type="entry name" value="HTH_metalloreg"/>
    <property type="match status" value="1"/>
</dbReference>
<proteinExistence type="predicted"/>
<dbReference type="SUPFAM" id="SSF46785">
    <property type="entry name" value="Winged helix' DNA-binding domain"/>
    <property type="match status" value="1"/>
</dbReference>
<dbReference type="Pfam" id="PF01022">
    <property type="entry name" value="HTH_5"/>
    <property type="match status" value="1"/>
</dbReference>
<feature type="non-terminal residue" evidence="5">
    <location>
        <position position="57"/>
    </location>
</feature>
<dbReference type="SMART" id="SM00418">
    <property type="entry name" value="HTH_ARSR"/>
    <property type="match status" value="1"/>
</dbReference>